<evidence type="ECO:0000313" key="3">
    <source>
        <dbReference type="EMBL" id="KAL0456806.1"/>
    </source>
</evidence>
<evidence type="ECO:0000256" key="1">
    <source>
        <dbReference type="SAM" id="MobiDB-lite"/>
    </source>
</evidence>
<dbReference type="PANTHER" id="PTHR37610:SF40">
    <property type="entry name" value="OS01G0909600 PROTEIN"/>
    <property type="match status" value="1"/>
</dbReference>
<organism evidence="3">
    <name type="scientific">Sesamum latifolium</name>
    <dbReference type="NCBI Taxonomy" id="2727402"/>
    <lineage>
        <taxon>Eukaryota</taxon>
        <taxon>Viridiplantae</taxon>
        <taxon>Streptophyta</taxon>
        <taxon>Embryophyta</taxon>
        <taxon>Tracheophyta</taxon>
        <taxon>Spermatophyta</taxon>
        <taxon>Magnoliopsida</taxon>
        <taxon>eudicotyledons</taxon>
        <taxon>Gunneridae</taxon>
        <taxon>Pentapetalae</taxon>
        <taxon>asterids</taxon>
        <taxon>lamiids</taxon>
        <taxon>Lamiales</taxon>
        <taxon>Pedaliaceae</taxon>
        <taxon>Sesamum</taxon>
    </lineage>
</organism>
<gene>
    <name evidence="3" type="ORF">Slati_1019800</name>
</gene>
<dbReference type="AlphaFoldDB" id="A0AAW2XXA7"/>
<name>A0AAW2XXA7_9LAMI</name>
<reference evidence="3" key="1">
    <citation type="submission" date="2020-06" db="EMBL/GenBank/DDBJ databases">
        <authorList>
            <person name="Li T."/>
            <person name="Hu X."/>
            <person name="Zhang T."/>
            <person name="Song X."/>
            <person name="Zhang H."/>
            <person name="Dai N."/>
            <person name="Sheng W."/>
            <person name="Hou X."/>
            <person name="Wei L."/>
        </authorList>
    </citation>
    <scope>NUCLEOTIDE SEQUENCE</scope>
    <source>
        <strain evidence="3">KEN1</strain>
        <tissue evidence="3">Leaf</tissue>
    </source>
</reference>
<proteinExistence type="predicted"/>
<dbReference type="Pfam" id="PF14244">
    <property type="entry name" value="Retrotran_gag_3"/>
    <property type="match status" value="1"/>
</dbReference>
<dbReference type="InterPro" id="IPR029472">
    <property type="entry name" value="Copia-like_N"/>
</dbReference>
<dbReference type="EMBL" id="JACGWN010000003">
    <property type="protein sequence ID" value="KAL0456806.1"/>
    <property type="molecule type" value="Genomic_DNA"/>
</dbReference>
<sequence length="135" mass="14907">MATKNQGDGEKGTTSQRSQGDSDALRLQNTDHPGMGLVSVPLDGTNYLSCSRAVRLALGAKQNLSFMDGKSLKSAAGSDELEQWQRTDCMVISWLLNSISKEIVEAFTYVPSARDLWVDLEDRFGESNKPFLYQI</sequence>
<feature type="domain" description="Retrotransposon Copia-like N-terminal" evidence="2">
    <location>
        <begin position="29"/>
        <end position="70"/>
    </location>
</feature>
<protein>
    <recommendedName>
        <fullName evidence="2">Retrotransposon Copia-like N-terminal domain-containing protein</fullName>
    </recommendedName>
</protein>
<comment type="caution">
    <text evidence="3">The sequence shown here is derived from an EMBL/GenBank/DDBJ whole genome shotgun (WGS) entry which is preliminary data.</text>
</comment>
<feature type="compositionally biased region" description="Polar residues" evidence="1">
    <location>
        <begin position="1"/>
        <end position="31"/>
    </location>
</feature>
<evidence type="ECO:0000259" key="2">
    <source>
        <dbReference type="Pfam" id="PF14244"/>
    </source>
</evidence>
<dbReference type="PANTHER" id="PTHR37610">
    <property type="entry name" value="CCHC-TYPE DOMAIN-CONTAINING PROTEIN"/>
    <property type="match status" value="1"/>
</dbReference>
<accession>A0AAW2XXA7</accession>
<reference evidence="3" key="2">
    <citation type="journal article" date="2024" name="Plant">
        <title>Genomic evolution and insights into agronomic trait innovations of Sesamum species.</title>
        <authorList>
            <person name="Miao H."/>
            <person name="Wang L."/>
            <person name="Qu L."/>
            <person name="Liu H."/>
            <person name="Sun Y."/>
            <person name="Le M."/>
            <person name="Wang Q."/>
            <person name="Wei S."/>
            <person name="Zheng Y."/>
            <person name="Lin W."/>
            <person name="Duan Y."/>
            <person name="Cao H."/>
            <person name="Xiong S."/>
            <person name="Wang X."/>
            <person name="Wei L."/>
            <person name="Li C."/>
            <person name="Ma Q."/>
            <person name="Ju M."/>
            <person name="Zhao R."/>
            <person name="Li G."/>
            <person name="Mu C."/>
            <person name="Tian Q."/>
            <person name="Mei H."/>
            <person name="Zhang T."/>
            <person name="Gao T."/>
            <person name="Zhang H."/>
        </authorList>
    </citation>
    <scope>NUCLEOTIDE SEQUENCE</scope>
    <source>
        <strain evidence="3">KEN1</strain>
    </source>
</reference>
<feature type="region of interest" description="Disordered" evidence="1">
    <location>
        <begin position="1"/>
        <end position="32"/>
    </location>
</feature>